<keyword evidence="2" id="KW-0413">Isomerase</keyword>
<dbReference type="AlphaFoldDB" id="A0A1I3BJH3"/>
<feature type="domain" description="Xylose isomerase-like TIM barrel" evidence="1">
    <location>
        <begin position="8"/>
        <end position="216"/>
    </location>
</feature>
<dbReference type="PANTHER" id="PTHR12110">
    <property type="entry name" value="HYDROXYPYRUVATE ISOMERASE"/>
    <property type="match status" value="1"/>
</dbReference>
<dbReference type="OrthoDB" id="253436at2"/>
<dbReference type="Gene3D" id="3.20.20.150">
    <property type="entry name" value="Divalent-metal-dependent TIM barrel enzymes"/>
    <property type="match status" value="1"/>
</dbReference>
<evidence type="ECO:0000313" key="3">
    <source>
        <dbReference type="Proteomes" id="UP000199518"/>
    </source>
</evidence>
<evidence type="ECO:0000259" key="1">
    <source>
        <dbReference type="Pfam" id="PF01261"/>
    </source>
</evidence>
<evidence type="ECO:0000313" key="2">
    <source>
        <dbReference type="EMBL" id="SFH62413.1"/>
    </source>
</evidence>
<dbReference type="Proteomes" id="UP000199518">
    <property type="component" value="Unassembled WGS sequence"/>
</dbReference>
<dbReference type="EMBL" id="FOQD01000001">
    <property type="protein sequence ID" value="SFH62413.1"/>
    <property type="molecule type" value="Genomic_DNA"/>
</dbReference>
<gene>
    <name evidence="2" type="ORF">SAMN05421753_101488</name>
</gene>
<accession>A0A1I3BJH3</accession>
<dbReference type="Pfam" id="PF01261">
    <property type="entry name" value="AP_endonuc_2"/>
    <property type="match status" value="1"/>
</dbReference>
<dbReference type="InterPro" id="IPR050312">
    <property type="entry name" value="IolE/XylAMocC-like"/>
</dbReference>
<dbReference type="SUPFAM" id="SSF51658">
    <property type="entry name" value="Xylose isomerase-like"/>
    <property type="match status" value="1"/>
</dbReference>
<dbReference type="InterPro" id="IPR036237">
    <property type="entry name" value="Xyl_isomerase-like_sf"/>
</dbReference>
<name>A0A1I3BJH3_9PLAN</name>
<keyword evidence="3" id="KW-1185">Reference proteome</keyword>
<sequence>MDFWQALDQITDLEFDRVEIWLDENGSLKPSFVTANADEFMARMRDRTRLSPIALTLAHDVDEPTFQALCRIAKSLRISQIVVPSSPLGTPFNLEIDRLRSLMATGTSNGIRVAIKTQAGRLTGDAHTAVELCQAVDKLGLAFDPSYFLDPKVVETVMELVTPHTLHVHLRDSTAAQLQVQVGLGEVDYSKLIGLLERYKYARALSIELLPGMTEAEQRPLELRKLRMLLESLL</sequence>
<organism evidence="2 3">
    <name type="scientific">Planctomicrobium piriforme</name>
    <dbReference type="NCBI Taxonomy" id="1576369"/>
    <lineage>
        <taxon>Bacteria</taxon>
        <taxon>Pseudomonadati</taxon>
        <taxon>Planctomycetota</taxon>
        <taxon>Planctomycetia</taxon>
        <taxon>Planctomycetales</taxon>
        <taxon>Planctomycetaceae</taxon>
        <taxon>Planctomicrobium</taxon>
    </lineage>
</organism>
<dbReference type="PANTHER" id="PTHR12110:SF53">
    <property type="entry name" value="BLR5974 PROTEIN"/>
    <property type="match status" value="1"/>
</dbReference>
<dbReference type="GO" id="GO:0016853">
    <property type="term" value="F:isomerase activity"/>
    <property type="evidence" value="ECO:0007669"/>
    <property type="project" value="UniProtKB-KW"/>
</dbReference>
<proteinExistence type="predicted"/>
<protein>
    <submittedName>
        <fullName evidence="2">Sugar phosphate isomerase/epimerase</fullName>
    </submittedName>
</protein>
<reference evidence="3" key="1">
    <citation type="submission" date="2016-10" db="EMBL/GenBank/DDBJ databases">
        <authorList>
            <person name="Varghese N."/>
            <person name="Submissions S."/>
        </authorList>
    </citation>
    <scope>NUCLEOTIDE SEQUENCE [LARGE SCALE GENOMIC DNA]</scope>
    <source>
        <strain evidence="3">DSM 26348</strain>
    </source>
</reference>
<dbReference type="InterPro" id="IPR013022">
    <property type="entry name" value="Xyl_isomerase-like_TIM-brl"/>
</dbReference>